<dbReference type="RefSeq" id="WP_115591069.1">
    <property type="nucleotide sequence ID" value="NZ_UFRN01000002.1"/>
</dbReference>
<gene>
    <name evidence="6" type="primary">aldA_2</name>
    <name evidence="6" type="ORF">NCTC4191_02225</name>
</gene>
<dbReference type="InterPro" id="IPR029510">
    <property type="entry name" value="Ald_DH_CS_GLU"/>
</dbReference>
<dbReference type="InterPro" id="IPR015590">
    <property type="entry name" value="Aldehyde_DH_dom"/>
</dbReference>
<dbReference type="GO" id="GO:0004029">
    <property type="term" value="F:aldehyde dehydrogenase (NAD+) activity"/>
    <property type="evidence" value="ECO:0007669"/>
    <property type="project" value="UniProtKB-EC"/>
</dbReference>
<dbReference type="InterPro" id="IPR016161">
    <property type="entry name" value="Ald_DH/histidinol_DH"/>
</dbReference>
<dbReference type="InterPro" id="IPR016163">
    <property type="entry name" value="Ald_DH_C"/>
</dbReference>
<comment type="similarity">
    <text evidence="1 4">Belongs to the aldehyde dehydrogenase family.</text>
</comment>
<evidence type="ECO:0000313" key="6">
    <source>
        <dbReference type="EMBL" id="SUT96506.1"/>
    </source>
</evidence>
<dbReference type="FunFam" id="3.40.605.10:FF:000001">
    <property type="entry name" value="Aldehyde dehydrogenase 1"/>
    <property type="match status" value="1"/>
</dbReference>
<evidence type="ECO:0000256" key="4">
    <source>
        <dbReference type="RuleBase" id="RU003345"/>
    </source>
</evidence>
<dbReference type="Gene3D" id="3.40.605.10">
    <property type="entry name" value="Aldehyde Dehydrogenase, Chain A, domain 1"/>
    <property type="match status" value="1"/>
</dbReference>
<proteinExistence type="inferred from homology"/>
<evidence type="ECO:0000256" key="1">
    <source>
        <dbReference type="ARBA" id="ARBA00009986"/>
    </source>
</evidence>
<keyword evidence="2 4" id="KW-0560">Oxidoreductase</keyword>
<feature type="domain" description="Aldehyde dehydrogenase" evidence="5">
    <location>
        <begin position="19"/>
        <end position="481"/>
    </location>
</feature>
<dbReference type="Proteomes" id="UP000254253">
    <property type="component" value="Unassembled WGS sequence"/>
</dbReference>
<feature type="active site" evidence="3">
    <location>
        <position position="254"/>
    </location>
</feature>
<dbReference type="FunFam" id="3.40.309.10:FF:000012">
    <property type="entry name" value="Betaine aldehyde dehydrogenase"/>
    <property type="match status" value="1"/>
</dbReference>
<dbReference type="AlphaFoldDB" id="A0A380U577"/>
<sequence length="493" mass="53812">MKDLNVFDKNYGLLINGEWTQGSGNDLLPSYNPANGEVLAHFVDATDADVDAAVKAAQEAFKSWRKTTVAERAAILNKIADVIDENSELFALQETLDNGKPIRETRAADIPLAADHFRYFASAIRAGEGSLNQINQEELSLVLREPIGVVGQIIPWNFPFLMAAWKIAPALAAGCTVVIHPSSTTSLSLLSFAQKINHLLPKGVLNVITGKGSKSGEYMLHHKGFNKLAFTGSTEIGRHIAISAAELLIPATLELGGKSANIFFDDMPFDKALEGAQKGILFNQGQVCCAGSRIFVQEGIYDKFVTALAEEFKKVKVGLPWEDDTQMGAQVNAGQLNTILKYVKIGEEEGCRIITGGRKVLADNLACGEFVEPTLIESKDNTSRVAQEEIFGPVATVIKFKTEEDVIRMANDSEYGLGGGVWTKDINRALRVSQAIETGRVWVNCYNILPAGAPFGGYKSSGIGRETHQMMLDAYTQVKNIYISIREEREGMY</sequence>
<dbReference type="EMBL" id="UFRN01000002">
    <property type="protein sequence ID" value="SUT96506.1"/>
    <property type="molecule type" value="Genomic_DNA"/>
</dbReference>
<dbReference type="SUPFAM" id="SSF53720">
    <property type="entry name" value="ALDH-like"/>
    <property type="match status" value="1"/>
</dbReference>
<evidence type="ECO:0000313" key="7">
    <source>
        <dbReference type="Proteomes" id="UP000254253"/>
    </source>
</evidence>
<dbReference type="PANTHER" id="PTHR11699">
    <property type="entry name" value="ALDEHYDE DEHYDROGENASE-RELATED"/>
    <property type="match status" value="1"/>
</dbReference>
<dbReference type="Pfam" id="PF00171">
    <property type="entry name" value="Aldedh"/>
    <property type="match status" value="1"/>
</dbReference>
<dbReference type="InterPro" id="IPR016162">
    <property type="entry name" value="Ald_DH_N"/>
</dbReference>
<evidence type="ECO:0000256" key="3">
    <source>
        <dbReference type="PROSITE-ProRule" id="PRU10007"/>
    </source>
</evidence>
<dbReference type="PROSITE" id="PS00070">
    <property type="entry name" value="ALDEHYDE_DEHYDR_CYS"/>
    <property type="match status" value="1"/>
</dbReference>
<dbReference type="InterPro" id="IPR016160">
    <property type="entry name" value="Ald_DH_CS_CYS"/>
</dbReference>
<accession>A0A380U577</accession>
<name>A0A380U577_ACTLI</name>
<organism evidence="6 7">
    <name type="scientific">Actinobacillus lignieresii</name>
    <dbReference type="NCBI Taxonomy" id="720"/>
    <lineage>
        <taxon>Bacteria</taxon>
        <taxon>Pseudomonadati</taxon>
        <taxon>Pseudomonadota</taxon>
        <taxon>Gammaproteobacteria</taxon>
        <taxon>Pasteurellales</taxon>
        <taxon>Pasteurellaceae</taxon>
        <taxon>Actinobacillus</taxon>
    </lineage>
</organism>
<dbReference type="EC" id="1.2.1.3" evidence="6"/>
<evidence type="ECO:0000259" key="5">
    <source>
        <dbReference type="Pfam" id="PF00171"/>
    </source>
</evidence>
<evidence type="ECO:0000256" key="2">
    <source>
        <dbReference type="ARBA" id="ARBA00023002"/>
    </source>
</evidence>
<keyword evidence="7" id="KW-1185">Reference proteome</keyword>
<reference evidence="6 7" key="1">
    <citation type="submission" date="2018-06" db="EMBL/GenBank/DDBJ databases">
        <authorList>
            <consortium name="Pathogen Informatics"/>
            <person name="Doyle S."/>
        </authorList>
    </citation>
    <scope>NUCLEOTIDE SEQUENCE [LARGE SCALE GENOMIC DNA]</scope>
    <source>
        <strain evidence="6 7">NCTC4191</strain>
    </source>
</reference>
<dbReference type="PROSITE" id="PS00687">
    <property type="entry name" value="ALDEHYDE_DEHYDR_GLU"/>
    <property type="match status" value="1"/>
</dbReference>
<protein>
    <submittedName>
        <fullName evidence="6">Putative aldehyde dehydrogenase</fullName>
        <ecNumber evidence="6">1.2.1.3</ecNumber>
    </submittedName>
</protein>
<dbReference type="Gene3D" id="3.40.309.10">
    <property type="entry name" value="Aldehyde Dehydrogenase, Chain A, domain 2"/>
    <property type="match status" value="1"/>
</dbReference>